<keyword evidence="2" id="KW-1185">Reference proteome</keyword>
<proteinExistence type="predicted"/>
<dbReference type="EMBL" id="CP042306">
    <property type="protein sequence ID" value="QDZ08680.1"/>
    <property type="molecule type" value="Genomic_DNA"/>
</dbReference>
<dbReference type="AlphaFoldDB" id="A0A5B8LNM5"/>
<reference evidence="1 2" key="1">
    <citation type="submission" date="2019-07" db="EMBL/GenBank/DDBJ databases">
        <title>Full genome sequence of Sphingomonas sp. 4R-6-7(HKS19).</title>
        <authorList>
            <person name="Im W.-T."/>
        </authorList>
    </citation>
    <scope>NUCLEOTIDE SEQUENCE [LARGE SCALE GENOMIC DNA]</scope>
    <source>
        <strain evidence="1 2">HKS19</strain>
    </source>
</reference>
<organism evidence="1 2">
    <name type="scientific">Sphingomonas panacisoli</name>
    <dbReference type="NCBI Taxonomy" id="1813879"/>
    <lineage>
        <taxon>Bacteria</taxon>
        <taxon>Pseudomonadati</taxon>
        <taxon>Pseudomonadota</taxon>
        <taxon>Alphaproteobacteria</taxon>
        <taxon>Sphingomonadales</taxon>
        <taxon>Sphingomonadaceae</taxon>
        <taxon>Sphingomonas</taxon>
    </lineage>
</organism>
<evidence type="ECO:0000313" key="2">
    <source>
        <dbReference type="Proteomes" id="UP000315673"/>
    </source>
</evidence>
<name>A0A5B8LNM5_9SPHN</name>
<dbReference type="KEGG" id="spai:FPZ24_15400"/>
<evidence type="ECO:0000313" key="1">
    <source>
        <dbReference type="EMBL" id="QDZ08680.1"/>
    </source>
</evidence>
<accession>A0A5B8LNM5</accession>
<dbReference type="RefSeq" id="WP_146573454.1">
    <property type="nucleotide sequence ID" value="NZ_CP042306.1"/>
</dbReference>
<dbReference type="Proteomes" id="UP000315673">
    <property type="component" value="Chromosome"/>
</dbReference>
<protein>
    <submittedName>
        <fullName evidence="1">Uncharacterized protein</fullName>
    </submittedName>
</protein>
<sequence length="64" mass="6940">MTRLEARAILAADRAQQRALTRLAAALTADLPDLRAEIDGDSVIVTGRGVLDDLRLVWIGSVLR</sequence>
<gene>
    <name evidence="1" type="ORF">FPZ24_15400</name>
</gene>